<evidence type="ECO:0000256" key="2">
    <source>
        <dbReference type="SAM" id="MobiDB-lite"/>
    </source>
</evidence>
<evidence type="ECO:0000313" key="5">
    <source>
        <dbReference type="EMBL" id="SZX74323.1"/>
    </source>
</evidence>
<reference evidence="4 6" key="1">
    <citation type="submission" date="2016-10" db="EMBL/GenBank/DDBJ databases">
        <authorList>
            <person name="Cai Z."/>
        </authorList>
    </citation>
    <scope>NUCLEOTIDE SEQUENCE [LARGE SCALE GENOMIC DNA]</scope>
</reference>
<evidence type="ECO:0000256" key="1">
    <source>
        <dbReference type="ARBA" id="ARBA00022801"/>
    </source>
</evidence>
<feature type="domain" description="Serine hydrolase" evidence="3">
    <location>
        <begin position="166"/>
        <end position="363"/>
    </location>
</feature>
<dbReference type="GO" id="GO:0005737">
    <property type="term" value="C:cytoplasm"/>
    <property type="evidence" value="ECO:0007669"/>
    <property type="project" value="TreeGrafter"/>
</dbReference>
<dbReference type="Proteomes" id="UP000256970">
    <property type="component" value="Unassembled WGS sequence"/>
</dbReference>
<organism evidence="4 6">
    <name type="scientific">Tetradesmus obliquus</name>
    <name type="common">Green alga</name>
    <name type="synonym">Acutodesmus obliquus</name>
    <dbReference type="NCBI Taxonomy" id="3088"/>
    <lineage>
        <taxon>Eukaryota</taxon>
        <taxon>Viridiplantae</taxon>
        <taxon>Chlorophyta</taxon>
        <taxon>core chlorophytes</taxon>
        <taxon>Chlorophyceae</taxon>
        <taxon>CS clade</taxon>
        <taxon>Sphaeropleales</taxon>
        <taxon>Scenedesmaceae</taxon>
        <taxon>Tetradesmus</taxon>
    </lineage>
</organism>
<keyword evidence="1" id="KW-0378">Hydrolase</keyword>
<dbReference type="PANTHER" id="PTHR48070:SF6">
    <property type="entry name" value="ESTERASE OVCA2"/>
    <property type="match status" value="1"/>
</dbReference>
<dbReference type="GO" id="GO:0005634">
    <property type="term" value="C:nucleus"/>
    <property type="evidence" value="ECO:0007669"/>
    <property type="project" value="TreeGrafter"/>
</dbReference>
<feature type="region of interest" description="Disordered" evidence="2">
    <location>
        <begin position="87"/>
        <end position="115"/>
    </location>
</feature>
<keyword evidence="6" id="KW-1185">Reference proteome</keyword>
<dbReference type="Pfam" id="PF03959">
    <property type="entry name" value="FSH1"/>
    <property type="match status" value="2"/>
</dbReference>
<dbReference type="Gene3D" id="3.40.50.1820">
    <property type="entry name" value="alpha/beta hydrolase"/>
    <property type="match status" value="1"/>
</dbReference>
<proteinExistence type="predicted"/>
<dbReference type="SUPFAM" id="SSF53474">
    <property type="entry name" value="alpha/beta-Hydrolases"/>
    <property type="match status" value="1"/>
</dbReference>
<dbReference type="InterPro" id="IPR050593">
    <property type="entry name" value="LovG"/>
</dbReference>
<dbReference type="EMBL" id="FNXT01000707">
    <property type="protein sequence ID" value="SZX66495.1"/>
    <property type="molecule type" value="Genomic_DNA"/>
</dbReference>
<dbReference type="PANTHER" id="PTHR48070">
    <property type="entry name" value="ESTERASE OVCA2"/>
    <property type="match status" value="1"/>
</dbReference>
<feature type="domain" description="Serine hydrolase" evidence="3">
    <location>
        <begin position="24"/>
        <end position="93"/>
    </location>
</feature>
<name>A0A383VLT9_TETOB</name>
<dbReference type="EMBL" id="FNXT01001212">
    <property type="protein sequence ID" value="SZX74323.1"/>
    <property type="molecule type" value="Genomic_DNA"/>
</dbReference>
<dbReference type="GO" id="GO:0016787">
    <property type="term" value="F:hydrolase activity"/>
    <property type="evidence" value="ECO:0007669"/>
    <property type="project" value="UniProtKB-KW"/>
</dbReference>
<dbReference type="InterPro" id="IPR029058">
    <property type="entry name" value="AB_hydrolase_fold"/>
</dbReference>
<protein>
    <recommendedName>
        <fullName evidence="3">Serine hydrolase domain-containing protein</fullName>
    </recommendedName>
</protein>
<sequence length="379" mass="41505">MATKQQQWQQQLEGQQSSTGTHRKLIILCIHGFRQNAKQFKGRLAGLQRKLADIATFVFIDAPYVLPLWYKPATAELQQIEQELETAQHVHHQSQRAPNQASAQAKAASRQQLGAPSCGLPAPKRAWLLSTDLLAAQPQLQAMFQQQQLLLQQQQQQQQQHPVDPGVCAQDTAAEPAAAASAGWQVAPADVATADQHSSQCHGWQASWKIIQEALSNSSSGSLGVQQVDGLLGFSQGAAVVTAVVAQLQQQQQQQQQHAGSTGVTSGLGVQLQQQLQPRFAILASGFVSPAPEHRQLLQQQQPLQLPALHVYAAAGESGGCSGDRQIQQRLSDELYQLWEPSSRQCILHDGGHLIPCRRDIVSDIRTFLQQFLPLVQHH</sequence>
<evidence type="ECO:0000259" key="3">
    <source>
        <dbReference type="Pfam" id="PF03959"/>
    </source>
</evidence>
<feature type="compositionally biased region" description="Low complexity" evidence="2">
    <location>
        <begin position="100"/>
        <end position="112"/>
    </location>
</feature>
<dbReference type="STRING" id="3088.A0A383VLT9"/>
<evidence type="ECO:0000313" key="4">
    <source>
        <dbReference type="EMBL" id="SZX66495.1"/>
    </source>
</evidence>
<accession>A0A383VLT9</accession>
<dbReference type="InterPro" id="IPR005645">
    <property type="entry name" value="FSH-like_dom"/>
</dbReference>
<dbReference type="AlphaFoldDB" id="A0A383VLT9"/>
<evidence type="ECO:0000313" key="6">
    <source>
        <dbReference type="Proteomes" id="UP000256970"/>
    </source>
</evidence>
<gene>
    <name evidence="5" type="ORF">BQ4739_LOCUS14611</name>
    <name evidence="4" type="ORF">BQ4739_LOCUS6904</name>
</gene>